<evidence type="ECO:0000256" key="5">
    <source>
        <dbReference type="ARBA" id="ARBA00023242"/>
    </source>
</evidence>
<organism evidence="8 9">
    <name type="scientific">Maudiozyma barnettii</name>
    <dbReference type="NCBI Taxonomy" id="61262"/>
    <lineage>
        <taxon>Eukaryota</taxon>
        <taxon>Fungi</taxon>
        <taxon>Dikarya</taxon>
        <taxon>Ascomycota</taxon>
        <taxon>Saccharomycotina</taxon>
        <taxon>Saccharomycetes</taxon>
        <taxon>Saccharomycetales</taxon>
        <taxon>Saccharomycetaceae</taxon>
        <taxon>Maudiozyma</taxon>
    </lineage>
</organism>
<evidence type="ECO:0000256" key="7">
    <source>
        <dbReference type="SAM" id="MobiDB-lite"/>
    </source>
</evidence>
<comment type="caution">
    <text evidence="8">The sequence shown here is derived from an EMBL/GenBank/DDBJ whole genome shotgun (WGS) entry which is preliminary data.</text>
</comment>
<dbReference type="Pfam" id="PF09496">
    <property type="entry name" value="CENP-O"/>
    <property type="match status" value="1"/>
</dbReference>
<evidence type="ECO:0000313" key="9">
    <source>
        <dbReference type="Proteomes" id="UP000644660"/>
    </source>
</evidence>
<dbReference type="CDD" id="cd23834">
    <property type="entry name" value="DRWD-C_Mcm21"/>
    <property type="match status" value="1"/>
</dbReference>
<proteinExistence type="inferred from homology"/>
<keyword evidence="4" id="KW-0158">Chromosome</keyword>
<evidence type="ECO:0000256" key="2">
    <source>
        <dbReference type="ARBA" id="ARBA00004584"/>
    </source>
</evidence>
<dbReference type="GO" id="GO:0005634">
    <property type="term" value="C:nucleus"/>
    <property type="evidence" value="ECO:0007669"/>
    <property type="project" value="UniProtKB-SubCell"/>
</dbReference>
<keyword evidence="9" id="KW-1185">Reference proteome</keyword>
<evidence type="ECO:0000256" key="6">
    <source>
        <dbReference type="ARBA" id="ARBA00023328"/>
    </source>
</evidence>
<name>A0A8H2VE07_9SACH</name>
<dbReference type="AlphaFoldDB" id="A0A8H2VE07"/>
<protein>
    <submittedName>
        <fullName evidence="8">Similar to Saccharomyces cerevisiae YDR318W MCM21 Protein involved in minichromosome maintenance</fullName>
    </submittedName>
</protein>
<evidence type="ECO:0000313" key="8">
    <source>
        <dbReference type="EMBL" id="CAB4253806.1"/>
    </source>
</evidence>
<gene>
    <name evidence="8" type="ORF">KABA2_03S05830</name>
</gene>
<dbReference type="Proteomes" id="UP000644660">
    <property type="component" value="Unassembled WGS sequence"/>
</dbReference>
<dbReference type="GeneID" id="64856780"/>
<sequence>MTILEELEQDISALKEEINSLKKKATSIKGSIKDKKTRSRRKVSTTTSDPVASDFKKLFDQFPQLYRLLHDDQQDQSEDNIKNVENESMNANNVKVLQTPRKKSRIASGGDDLPESEWVLRNQIPLEHQMFDNSIIDDMDVDILSSPSKRKAELRKIESDKSQNGKLRNKVLIENMFRLFGITFFPLVDPTDLKLNDETQKIEITRQMLGIRLDIFNSKKASFDKTYYILLKRSNKTKDKQTKDTNTGKWIVFKHTIPIYIDIEMIMRDLCTSDSSSYEDVYIFAKEVYILLLNSLERGKIFETLEMKGLINNLKNDIDSTSVLFSLGAIKIQLYLDKDIITSCLITQGVQDEVLKTKWETILNGPLDELEFKIKQLL</sequence>
<feature type="region of interest" description="Disordered" evidence="7">
    <location>
        <begin position="25"/>
        <end position="49"/>
    </location>
</feature>
<comment type="similarity">
    <text evidence="3">Belongs to the CENP-O/MCM21 family.</text>
</comment>
<dbReference type="GO" id="GO:0000776">
    <property type="term" value="C:kinetochore"/>
    <property type="evidence" value="ECO:0007669"/>
    <property type="project" value="InterPro"/>
</dbReference>
<comment type="subcellular location">
    <subcellularLocation>
        <location evidence="2">Chromosome</location>
        <location evidence="2">Centromere</location>
    </subcellularLocation>
    <subcellularLocation>
        <location evidence="1">Nucleus</location>
    </subcellularLocation>
</comment>
<evidence type="ECO:0000256" key="3">
    <source>
        <dbReference type="ARBA" id="ARBA00007321"/>
    </source>
</evidence>
<dbReference type="EMBL" id="CAEFZW010000003">
    <property type="protein sequence ID" value="CAB4253806.1"/>
    <property type="molecule type" value="Genomic_DNA"/>
</dbReference>
<keyword evidence="6" id="KW-0137">Centromere</keyword>
<dbReference type="InterPro" id="IPR018464">
    <property type="entry name" value="CENP-O"/>
</dbReference>
<dbReference type="OrthoDB" id="10050372at2759"/>
<evidence type="ECO:0000256" key="4">
    <source>
        <dbReference type="ARBA" id="ARBA00022454"/>
    </source>
</evidence>
<evidence type="ECO:0000256" key="1">
    <source>
        <dbReference type="ARBA" id="ARBA00004123"/>
    </source>
</evidence>
<accession>A0A8H2VE07</accession>
<reference evidence="8 9" key="1">
    <citation type="submission" date="2020-05" db="EMBL/GenBank/DDBJ databases">
        <authorList>
            <person name="Casaregola S."/>
            <person name="Devillers H."/>
            <person name="Grondin C."/>
        </authorList>
    </citation>
    <scope>NUCLEOTIDE SEQUENCE [LARGE SCALE GENOMIC DNA]</scope>
    <source>
        <strain evidence="8 9">CLIB 1767</strain>
    </source>
</reference>
<keyword evidence="5" id="KW-0539">Nucleus</keyword>
<dbReference type="RefSeq" id="XP_041405651.1">
    <property type="nucleotide sequence ID" value="XM_041549717.1"/>
</dbReference>